<gene>
    <name evidence="1" type="ORF">pkur_cds_107</name>
</gene>
<evidence type="ECO:0000313" key="1">
    <source>
        <dbReference type="EMBL" id="WBR14282.1"/>
    </source>
</evidence>
<organism evidence="1 2">
    <name type="scientific">Pandoravirus kuranda</name>
    <dbReference type="NCBI Taxonomy" id="3019033"/>
    <lineage>
        <taxon>Viruses</taxon>
        <taxon>Pandoravirus</taxon>
    </lineage>
</organism>
<name>A0AA95EDT3_9VIRU</name>
<sequence>MGTTHSLVPNRCWDDGDDDRDDAAGRCNAIDASADVASLAAASKTPPHGAPHAGANVQMIGITTPKAEYKHNQEAIYEAIVGLPSSCTFCIGVVRHRESDNGHTCAILGINVECQGGDRYAVITSGPTSRGWPVWPARLLARAVSALCLSHVVYVVPTSSRRTPLDPAIEARFVGLRDRMWVPTLVRGLFRGPACGGRTSDSITQMRLAISLVERATTQRMQNAQEPMHLDAATAACAAPTRDAARCLCESDHVVHV</sequence>
<accession>A0AA95EDT3</accession>
<protein>
    <submittedName>
        <fullName evidence="1">Uncharacterized protein</fullName>
    </submittedName>
</protein>
<dbReference type="Proteomes" id="UP001185135">
    <property type="component" value="Segment"/>
</dbReference>
<evidence type="ECO:0000313" key="2">
    <source>
        <dbReference type="Proteomes" id="UP001185135"/>
    </source>
</evidence>
<dbReference type="EMBL" id="ON887157">
    <property type="protein sequence ID" value="WBR14282.1"/>
    <property type="molecule type" value="Genomic_DNA"/>
</dbReference>
<proteinExistence type="predicted"/>
<reference evidence="1" key="1">
    <citation type="submission" date="2022-06" db="EMBL/GenBank/DDBJ databases">
        <authorList>
            <person name="Legendre M."/>
            <person name="Claverie J.-M."/>
            <person name="Alempic J.-M."/>
            <person name="Abergel C."/>
        </authorList>
    </citation>
    <scope>NUCLEOTIDE SEQUENCE</scope>
    <source>
        <strain evidence="1">Kuranda</strain>
    </source>
</reference>